<dbReference type="InterPro" id="IPR058912">
    <property type="entry name" value="HTH_animal"/>
</dbReference>
<keyword evidence="2" id="KW-1185">Reference proteome</keyword>
<evidence type="ECO:0000313" key="3">
    <source>
        <dbReference type="WBParaSite" id="TREG1_29470.1"/>
    </source>
</evidence>
<dbReference type="AlphaFoldDB" id="A0AA85JMX7"/>
<dbReference type="CDD" id="cd00304">
    <property type="entry name" value="RT_like"/>
    <property type="match status" value="1"/>
</dbReference>
<dbReference type="InterPro" id="IPR000477">
    <property type="entry name" value="RT_dom"/>
</dbReference>
<reference evidence="3" key="2">
    <citation type="submission" date="2023-11" db="UniProtKB">
        <authorList>
            <consortium name="WormBaseParasite"/>
        </authorList>
    </citation>
    <scope>IDENTIFICATION</scope>
</reference>
<feature type="domain" description="Reverse transcriptase" evidence="1">
    <location>
        <begin position="1"/>
        <end position="112"/>
    </location>
</feature>
<accession>A0AA85JMX7</accession>
<dbReference type="WBParaSite" id="TREG1_29470.1">
    <property type="protein sequence ID" value="TREG1_29470.1"/>
    <property type="gene ID" value="TREG1_29470"/>
</dbReference>
<evidence type="ECO:0000259" key="1">
    <source>
        <dbReference type="PROSITE" id="PS50878"/>
    </source>
</evidence>
<sequence length="333" mass="38563">MGSPLGPLFADLFLSRLETCTLQQHIQETDAYLRYVDDIFIVCESRSKAEDLLIKFNSCHPNLNFTVEHEENGTIKFLDVLMTKMNNGTIERSIFRKSSWTRQYMHFKSFVPIQYKKYLVRTLFNRARKICSDSTIEHEIKSLKDILCKNGYPEKFKETTPCKTIQTVPKKPVYINLPFKGDDVHGEVKRRLDKAIKRTYYAAKLVILYTTKRVLQQSGKDQSPILDTSNCIYQFECVCGSKYIGRTERRLSTRTMEHSPKWLKIAECKVPKSSITKPLVDYGHDIDAVKSFTIVSKQTNKKMLAIAEACAIRIYKPALCIQKEMVFTLNLPR</sequence>
<reference evidence="2" key="1">
    <citation type="submission" date="2022-06" db="EMBL/GenBank/DDBJ databases">
        <authorList>
            <person name="Berger JAMES D."/>
            <person name="Berger JAMES D."/>
        </authorList>
    </citation>
    <scope>NUCLEOTIDE SEQUENCE [LARGE SCALE GENOMIC DNA]</scope>
</reference>
<organism evidence="2 3">
    <name type="scientific">Trichobilharzia regenti</name>
    <name type="common">Nasal bird schistosome</name>
    <dbReference type="NCBI Taxonomy" id="157069"/>
    <lineage>
        <taxon>Eukaryota</taxon>
        <taxon>Metazoa</taxon>
        <taxon>Spiralia</taxon>
        <taxon>Lophotrochozoa</taxon>
        <taxon>Platyhelminthes</taxon>
        <taxon>Trematoda</taxon>
        <taxon>Digenea</taxon>
        <taxon>Strigeidida</taxon>
        <taxon>Schistosomatoidea</taxon>
        <taxon>Schistosomatidae</taxon>
        <taxon>Trichobilharzia</taxon>
    </lineage>
</organism>
<dbReference type="PROSITE" id="PS50878">
    <property type="entry name" value="RT_POL"/>
    <property type="match status" value="1"/>
</dbReference>
<dbReference type="Pfam" id="PF26215">
    <property type="entry name" value="HTH_animal"/>
    <property type="match status" value="1"/>
</dbReference>
<dbReference type="Proteomes" id="UP000050795">
    <property type="component" value="Unassembled WGS sequence"/>
</dbReference>
<dbReference type="PANTHER" id="PTHR21301:SF10">
    <property type="entry name" value="REVERSE TRANSCRIPTASE DOMAIN-CONTAINING PROTEIN"/>
    <property type="match status" value="1"/>
</dbReference>
<protein>
    <recommendedName>
        <fullName evidence="1">Reverse transcriptase domain-containing protein</fullName>
    </recommendedName>
</protein>
<name>A0AA85JMX7_TRIRE</name>
<proteinExistence type="predicted"/>
<dbReference type="PANTHER" id="PTHR21301">
    <property type="entry name" value="REVERSE TRANSCRIPTASE"/>
    <property type="match status" value="1"/>
</dbReference>
<evidence type="ECO:0000313" key="2">
    <source>
        <dbReference type="Proteomes" id="UP000050795"/>
    </source>
</evidence>